<dbReference type="EMBL" id="JACDQQ010002436">
    <property type="protein sequence ID" value="MBA0088308.1"/>
    <property type="molecule type" value="Genomic_DNA"/>
</dbReference>
<dbReference type="CDD" id="cd07989">
    <property type="entry name" value="LPLAT_AGPAT-like"/>
    <property type="match status" value="1"/>
</dbReference>
<dbReference type="SMART" id="SM00563">
    <property type="entry name" value="PlsC"/>
    <property type="match status" value="1"/>
</dbReference>
<comment type="pathway">
    <text evidence="1">Lipid metabolism.</text>
</comment>
<dbReference type="SUPFAM" id="SSF69593">
    <property type="entry name" value="Glycerol-3-phosphate (1)-acyltransferase"/>
    <property type="match status" value="1"/>
</dbReference>
<gene>
    <name evidence="5" type="ORF">HRJ53_25265</name>
</gene>
<dbReference type="PANTHER" id="PTHR10434:SF11">
    <property type="entry name" value="1-ACYL-SN-GLYCEROL-3-PHOSPHATE ACYLTRANSFERASE"/>
    <property type="match status" value="1"/>
</dbReference>
<protein>
    <submittedName>
        <fullName evidence="5">1-acyl-sn-glycerol-3-phosphate acyltransferase</fullName>
    </submittedName>
</protein>
<evidence type="ECO:0000313" key="5">
    <source>
        <dbReference type="EMBL" id="MBA0088308.1"/>
    </source>
</evidence>
<reference evidence="5" key="1">
    <citation type="submission" date="2020-06" db="EMBL/GenBank/DDBJ databases">
        <title>Legume-microbial interactions unlock mineral nutrients during tropical forest succession.</title>
        <authorList>
            <person name="Epihov D.Z."/>
        </authorList>
    </citation>
    <scope>NUCLEOTIDE SEQUENCE [LARGE SCALE GENOMIC DNA]</scope>
    <source>
        <strain evidence="5">Pan2503</strain>
    </source>
</reference>
<comment type="caution">
    <text evidence="5">The sequence shown here is derived from an EMBL/GenBank/DDBJ whole genome shotgun (WGS) entry which is preliminary data.</text>
</comment>
<organism evidence="5 6">
    <name type="scientific">Candidatus Acidiferrum panamense</name>
    <dbReference type="NCBI Taxonomy" id="2741543"/>
    <lineage>
        <taxon>Bacteria</taxon>
        <taxon>Pseudomonadati</taxon>
        <taxon>Acidobacteriota</taxon>
        <taxon>Terriglobia</taxon>
        <taxon>Candidatus Acidiferrales</taxon>
        <taxon>Candidatus Acidiferrum</taxon>
    </lineage>
</organism>
<dbReference type="InterPro" id="IPR002123">
    <property type="entry name" value="Plipid/glycerol_acylTrfase"/>
</dbReference>
<feature type="domain" description="Phospholipid/glycerol acyltransferase" evidence="4">
    <location>
        <begin position="88"/>
        <end position="224"/>
    </location>
</feature>
<dbReference type="GO" id="GO:0006654">
    <property type="term" value="P:phosphatidic acid biosynthetic process"/>
    <property type="evidence" value="ECO:0007669"/>
    <property type="project" value="TreeGrafter"/>
</dbReference>
<keyword evidence="6" id="KW-1185">Reference proteome</keyword>
<evidence type="ECO:0000256" key="1">
    <source>
        <dbReference type="ARBA" id="ARBA00005189"/>
    </source>
</evidence>
<keyword evidence="2" id="KW-0808">Transferase</keyword>
<proteinExistence type="predicted"/>
<evidence type="ECO:0000256" key="2">
    <source>
        <dbReference type="ARBA" id="ARBA00022679"/>
    </source>
</evidence>
<name>A0A7V8NVK3_9BACT</name>
<keyword evidence="3 5" id="KW-0012">Acyltransferase</keyword>
<dbReference type="Pfam" id="PF01553">
    <property type="entry name" value="Acyltransferase"/>
    <property type="match status" value="1"/>
</dbReference>
<evidence type="ECO:0000259" key="4">
    <source>
        <dbReference type="SMART" id="SM00563"/>
    </source>
</evidence>
<evidence type="ECO:0000313" key="6">
    <source>
        <dbReference type="Proteomes" id="UP000567293"/>
    </source>
</evidence>
<dbReference type="AlphaFoldDB" id="A0A7V8NVK3"/>
<sequence length="270" mass="30392">MSALEETYHVELSETAFAQARTVADVERLLAEPGSRRATYVYPGWAQREPVRWLRVAVYYALVWPATEILGHPRTLGRENLRNLRGPVLVISNHVTRRADIGLVLAGLPARFRHRLATAMGGESLENVRRPPQERFIAKRWAYRLGYWLVTALFNVFPLPQFSGFRESFRFAGESVDRGYSVLVFPEGVVNHSADGRMAPFQSGIGLLAENLGIPVVPMRLDGVWQMKRERRRLAHLGEITVRIGTPLTFAPGTPPGEIARQLETIVKSL</sequence>
<accession>A0A7V8NVK3</accession>
<dbReference type="GO" id="GO:0003841">
    <property type="term" value="F:1-acylglycerol-3-phosphate O-acyltransferase activity"/>
    <property type="evidence" value="ECO:0007669"/>
    <property type="project" value="TreeGrafter"/>
</dbReference>
<dbReference type="PANTHER" id="PTHR10434">
    <property type="entry name" value="1-ACYL-SN-GLYCEROL-3-PHOSPHATE ACYLTRANSFERASE"/>
    <property type="match status" value="1"/>
</dbReference>
<dbReference type="Proteomes" id="UP000567293">
    <property type="component" value="Unassembled WGS sequence"/>
</dbReference>
<evidence type="ECO:0000256" key="3">
    <source>
        <dbReference type="ARBA" id="ARBA00023315"/>
    </source>
</evidence>